<dbReference type="InterPro" id="IPR036179">
    <property type="entry name" value="Ig-like_dom_sf"/>
</dbReference>
<dbReference type="InterPro" id="IPR013783">
    <property type="entry name" value="Ig-like_fold"/>
</dbReference>
<comment type="subcellular location">
    <subcellularLocation>
        <location evidence="1">Membrane</location>
    </subcellularLocation>
</comment>
<protein>
    <recommendedName>
        <fullName evidence="6">Ig-like domain-containing protein</fullName>
    </recommendedName>
</protein>
<dbReference type="Gene3D" id="2.60.40.10">
    <property type="entry name" value="Immunoglobulins"/>
    <property type="match status" value="2"/>
</dbReference>
<evidence type="ECO:0000259" key="6">
    <source>
        <dbReference type="PROSITE" id="PS50835"/>
    </source>
</evidence>
<feature type="compositionally biased region" description="Low complexity" evidence="4">
    <location>
        <begin position="234"/>
        <end position="263"/>
    </location>
</feature>
<gene>
    <name evidence="7" type="primary">IL6R</name>
</gene>
<dbReference type="SUPFAM" id="SSF48726">
    <property type="entry name" value="Immunoglobulin"/>
    <property type="match status" value="2"/>
</dbReference>
<evidence type="ECO:0000256" key="1">
    <source>
        <dbReference type="ARBA" id="ARBA00004370"/>
    </source>
</evidence>
<feature type="region of interest" description="Disordered" evidence="4">
    <location>
        <begin position="385"/>
        <end position="405"/>
    </location>
</feature>
<reference evidence="7" key="3">
    <citation type="submission" date="2025-09" db="UniProtKB">
        <authorList>
            <consortium name="Ensembl"/>
        </authorList>
    </citation>
    <scope>IDENTIFICATION</scope>
</reference>
<dbReference type="InterPro" id="IPR013106">
    <property type="entry name" value="Ig_V-set"/>
</dbReference>
<proteinExistence type="predicted"/>
<dbReference type="InterPro" id="IPR007110">
    <property type="entry name" value="Ig-like_dom"/>
</dbReference>
<dbReference type="PANTHER" id="PTHR11860:SF87">
    <property type="entry name" value="CMRF35-LIKE MOLECULE 8"/>
    <property type="match status" value="1"/>
</dbReference>
<sequence length="461" mass="51345">MDICPLLVGGGESERVTGYSGGGVLIKCRYERRYTLNPKYLCTGPWPCMTKPIWTDAKNEWINSGRFSLFDDTRAAQFWVMIRELTVEDSGTYQCGVHKYLVIDVYTPVELKVEEDPDYKKSISVTGHVGRRINISCKYSQAHSSYSKFLCRMMDNGGCYKTSVDESRRWINEGNLSLHDDRAKKIFTVVINRLTERDSGEYWCGAESDWTSGLYQKVYITLINLRVTEPTTPPSSSTSRSRSTPQSTKRASSTASTTTMRSSFKSSTAADILPQKGSQTTKTTVSSTFEPTLSQFSAIAFPVSSVVTGVPVILLLLLIGLLFFIVTLRKRNKTRASNQSQLLKGSPNDQKVPLPVYEEIKDNRHLAASDTGVFTVYSTAQLPTNPSYPPQTDYDNIHLPPNPSELSKTVYDNVRLRESCDFSQTVYSTAQSPSNSPDQNIYSTAQLPTIVSDSSSSASQH</sequence>
<evidence type="ECO:0000313" key="8">
    <source>
        <dbReference type="Proteomes" id="UP001501920"/>
    </source>
</evidence>
<dbReference type="GeneTree" id="ENSGT00950000182977"/>
<dbReference type="SMART" id="SM00409">
    <property type="entry name" value="IG"/>
    <property type="match status" value="2"/>
</dbReference>
<accession>A0A3B4EG60</accession>
<feature type="transmembrane region" description="Helical" evidence="5">
    <location>
        <begin position="299"/>
        <end position="326"/>
    </location>
</feature>
<evidence type="ECO:0000256" key="3">
    <source>
        <dbReference type="ARBA" id="ARBA00023136"/>
    </source>
</evidence>
<feature type="domain" description="Ig-like" evidence="6">
    <location>
        <begin position="117"/>
        <end position="221"/>
    </location>
</feature>
<keyword evidence="2 5" id="KW-0812">Transmembrane</keyword>
<dbReference type="GO" id="GO:0005886">
    <property type="term" value="C:plasma membrane"/>
    <property type="evidence" value="ECO:0007669"/>
    <property type="project" value="TreeGrafter"/>
</dbReference>
<evidence type="ECO:0000256" key="5">
    <source>
        <dbReference type="SAM" id="Phobius"/>
    </source>
</evidence>
<dbReference type="AlphaFoldDB" id="A0A3B4EG60"/>
<evidence type="ECO:0000313" key="7">
    <source>
        <dbReference type="Ensembl" id="ENSPNAP00000035502.2"/>
    </source>
</evidence>
<reference evidence="7 8" key="1">
    <citation type="submission" date="2020-10" db="EMBL/GenBank/DDBJ databases">
        <title>Pygocentrus nattereri (red-bellied piranha) genome, fPygNat1, primary haplotype.</title>
        <authorList>
            <person name="Myers G."/>
            <person name="Meyer A."/>
            <person name="Karagic N."/>
            <person name="Pippel M."/>
            <person name="Winkler S."/>
            <person name="Tracey A."/>
            <person name="Wood J."/>
            <person name="Formenti G."/>
            <person name="Howe K."/>
            <person name="Fedrigo O."/>
            <person name="Jarvis E.D."/>
        </authorList>
    </citation>
    <scope>NUCLEOTIDE SEQUENCE [LARGE SCALE GENOMIC DNA]</scope>
</reference>
<reference evidence="7" key="2">
    <citation type="submission" date="2025-08" db="UniProtKB">
        <authorList>
            <consortium name="Ensembl"/>
        </authorList>
    </citation>
    <scope>IDENTIFICATION</scope>
</reference>
<dbReference type="Ensembl" id="ENSPNAT00000028595.2">
    <property type="protein sequence ID" value="ENSPNAP00000035502.2"/>
    <property type="gene ID" value="ENSPNAG00000003931.2"/>
</dbReference>
<dbReference type="Pfam" id="PF07686">
    <property type="entry name" value="V-set"/>
    <property type="match status" value="2"/>
</dbReference>
<dbReference type="PROSITE" id="PS50835">
    <property type="entry name" value="IG_LIKE"/>
    <property type="match status" value="1"/>
</dbReference>
<keyword evidence="5" id="KW-1133">Transmembrane helix</keyword>
<name>A0A3B4EG60_PYGNA</name>
<dbReference type="InterPro" id="IPR050671">
    <property type="entry name" value="CD300_family_receptors"/>
</dbReference>
<dbReference type="GO" id="GO:0004888">
    <property type="term" value="F:transmembrane signaling receptor activity"/>
    <property type="evidence" value="ECO:0007669"/>
    <property type="project" value="TreeGrafter"/>
</dbReference>
<keyword evidence="8" id="KW-1185">Reference proteome</keyword>
<dbReference type="InterPro" id="IPR003599">
    <property type="entry name" value="Ig_sub"/>
</dbReference>
<organism evidence="7 8">
    <name type="scientific">Pygocentrus nattereri</name>
    <name type="common">Red-bellied piranha</name>
    <dbReference type="NCBI Taxonomy" id="42514"/>
    <lineage>
        <taxon>Eukaryota</taxon>
        <taxon>Metazoa</taxon>
        <taxon>Chordata</taxon>
        <taxon>Craniata</taxon>
        <taxon>Vertebrata</taxon>
        <taxon>Euteleostomi</taxon>
        <taxon>Actinopterygii</taxon>
        <taxon>Neopterygii</taxon>
        <taxon>Teleostei</taxon>
        <taxon>Ostariophysi</taxon>
        <taxon>Characiformes</taxon>
        <taxon>Characoidei</taxon>
        <taxon>Pygocentrus</taxon>
    </lineage>
</organism>
<evidence type="ECO:0000256" key="4">
    <source>
        <dbReference type="SAM" id="MobiDB-lite"/>
    </source>
</evidence>
<feature type="region of interest" description="Disordered" evidence="4">
    <location>
        <begin position="230"/>
        <end position="284"/>
    </location>
</feature>
<dbReference type="PANTHER" id="PTHR11860">
    <property type="entry name" value="POLYMERIC-IMMUNOGLOBULIN RECEPTOR"/>
    <property type="match status" value="1"/>
</dbReference>
<dbReference type="Proteomes" id="UP001501920">
    <property type="component" value="Chromosome 12"/>
</dbReference>
<dbReference type="STRING" id="42514.ENSPNAP00000019038"/>
<feature type="region of interest" description="Disordered" evidence="4">
    <location>
        <begin position="427"/>
        <end position="461"/>
    </location>
</feature>
<evidence type="ECO:0000256" key="2">
    <source>
        <dbReference type="ARBA" id="ARBA00022692"/>
    </source>
</evidence>
<keyword evidence="3 5" id="KW-0472">Membrane</keyword>
<dbReference type="CDD" id="cd05716">
    <property type="entry name" value="IgV_pIgR_like"/>
    <property type="match status" value="1"/>
</dbReference>